<name>A0A7S4KM68_9EUKA</name>
<dbReference type="Pfam" id="PF21800">
    <property type="entry name" value="KH_KRR1_2nd"/>
    <property type="match status" value="1"/>
</dbReference>
<comment type="subcellular location">
    <subcellularLocation>
        <location evidence="1">Nucleus</location>
        <location evidence="1">Nucleolus</location>
    </subcellularLocation>
</comment>
<evidence type="ECO:0000256" key="4">
    <source>
        <dbReference type="ARBA" id="ARBA00022552"/>
    </source>
</evidence>
<reference evidence="12" key="1">
    <citation type="submission" date="2021-01" db="EMBL/GenBank/DDBJ databases">
        <authorList>
            <person name="Corre E."/>
            <person name="Pelletier E."/>
            <person name="Niang G."/>
            <person name="Scheremetjew M."/>
            <person name="Finn R."/>
            <person name="Kale V."/>
            <person name="Holt S."/>
            <person name="Cochrane G."/>
            <person name="Meng A."/>
            <person name="Brown T."/>
            <person name="Cohen L."/>
        </authorList>
    </citation>
    <scope>NUCLEOTIDE SEQUENCE</scope>
    <source>
        <strain evidence="12">SoJaBio B1-5/56/2</strain>
    </source>
</reference>
<evidence type="ECO:0000256" key="8">
    <source>
        <dbReference type="ARBA" id="ARBA00032993"/>
    </source>
</evidence>
<keyword evidence="6" id="KW-0539">Nucleus</keyword>
<dbReference type="PIRSF" id="PIRSF006515">
    <property type="entry name" value="KRR1"/>
    <property type="match status" value="1"/>
</dbReference>
<dbReference type="InterPro" id="IPR048549">
    <property type="entry name" value="KRR1-like_KH2_euk"/>
</dbReference>
<gene>
    <name evidence="12" type="ORF">NAES01612_LOCUS8527</name>
</gene>
<feature type="region of interest" description="Disordered" evidence="9">
    <location>
        <begin position="199"/>
        <end position="270"/>
    </location>
</feature>
<evidence type="ECO:0000256" key="7">
    <source>
        <dbReference type="ARBA" id="ARBA00023274"/>
    </source>
</evidence>
<keyword evidence="7" id="KW-0687">Ribonucleoprotein</keyword>
<dbReference type="SUPFAM" id="SSF54791">
    <property type="entry name" value="Eukaryotic type KH-domain (KH-domain type I)"/>
    <property type="match status" value="1"/>
</dbReference>
<dbReference type="InterPro" id="IPR041174">
    <property type="entry name" value="KRR1-like_KH1"/>
</dbReference>
<evidence type="ECO:0000259" key="11">
    <source>
        <dbReference type="Pfam" id="PF21800"/>
    </source>
</evidence>
<dbReference type="Gene3D" id="3.30.1370.10">
    <property type="entry name" value="K Homology domain, type 1"/>
    <property type="match status" value="2"/>
</dbReference>
<evidence type="ECO:0000256" key="6">
    <source>
        <dbReference type="ARBA" id="ARBA00023242"/>
    </source>
</evidence>
<proteinExistence type="inferred from homology"/>
<evidence type="ECO:0000256" key="3">
    <source>
        <dbReference type="ARBA" id="ARBA00022517"/>
    </source>
</evidence>
<dbReference type="CDD" id="cd22393">
    <property type="entry name" value="KH-I_KRR1_rpt1"/>
    <property type="match status" value="1"/>
</dbReference>
<keyword evidence="3" id="KW-0690">Ribosome biogenesis</keyword>
<feature type="domain" description="KRR1 small subunit processome component second KH" evidence="11">
    <location>
        <begin position="95"/>
        <end position="184"/>
    </location>
</feature>
<evidence type="ECO:0000313" key="12">
    <source>
        <dbReference type="EMBL" id="CAE2299413.1"/>
    </source>
</evidence>
<dbReference type="Pfam" id="PF17903">
    <property type="entry name" value="KH_KRR1_1st"/>
    <property type="match status" value="1"/>
</dbReference>
<dbReference type="FunFam" id="3.30.1370.10:FF:000014">
    <property type="entry name" value="KRR1 small subunit processome component"/>
    <property type="match status" value="1"/>
</dbReference>
<feature type="domain" description="KRR1 small subunit processome component first KH" evidence="10">
    <location>
        <begin position="13"/>
        <end position="92"/>
    </location>
</feature>
<accession>A0A7S4KM68</accession>
<dbReference type="InterPro" id="IPR036612">
    <property type="entry name" value="KH_dom_type_1_sf"/>
</dbReference>
<dbReference type="GO" id="GO:0006364">
    <property type="term" value="P:rRNA processing"/>
    <property type="evidence" value="ECO:0007669"/>
    <property type="project" value="UniProtKB-KW"/>
</dbReference>
<evidence type="ECO:0000256" key="1">
    <source>
        <dbReference type="ARBA" id="ARBA00004604"/>
    </source>
</evidence>
<dbReference type="PANTHER" id="PTHR12581">
    <property type="entry name" value="HIV-1 REV BINDING PROTEIN 2, 3"/>
    <property type="match status" value="1"/>
</dbReference>
<keyword evidence="4" id="KW-0698">rRNA processing</keyword>
<evidence type="ECO:0000259" key="10">
    <source>
        <dbReference type="Pfam" id="PF17903"/>
    </source>
</evidence>
<comment type="similarity">
    <text evidence="2">Belongs to the KRR1 family.</text>
</comment>
<dbReference type="InterPro" id="IPR048548">
    <property type="entry name" value="KRR1-like_KH2"/>
</dbReference>
<feature type="compositionally biased region" description="Basic residues" evidence="9">
    <location>
        <begin position="202"/>
        <end position="215"/>
    </location>
</feature>
<dbReference type="GO" id="GO:0032040">
    <property type="term" value="C:small-subunit processome"/>
    <property type="evidence" value="ECO:0007669"/>
    <property type="project" value="TreeGrafter"/>
</dbReference>
<feature type="compositionally biased region" description="Basic and acidic residues" evidence="9">
    <location>
        <begin position="254"/>
        <end position="270"/>
    </location>
</feature>
<dbReference type="CDD" id="cd22394">
    <property type="entry name" value="KH-I_KRR1_rpt2"/>
    <property type="match status" value="1"/>
</dbReference>
<dbReference type="GO" id="GO:0003723">
    <property type="term" value="F:RNA binding"/>
    <property type="evidence" value="ECO:0007669"/>
    <property type="project" value="UniProtKB-KW"/>
</dbReference>
<protein>
    <recommendedName>
        <fullName evidence="8">KRR-R motif-containing protein 1</fullName>
    </recommendedName>
</protein>
<keyword evidence="5" id="KW-0694">RNA-binding</keyword>
<dbReference type="EMBL" id="HBKR01012875">
    <property type="protein sequence ID" value="CAE2299413.1"/>
    <property type="molecule type" value="Transcribed_RNA"/>
</dbReference>
<dbReference type="InterPro" id="IPR024166">
    <property type="entry name" value="rRNA_assembly_KRR1"/>
</dbReference>
<evidence type="ECO:0000256" key="9">
    <source>
        <dbReference type="SAM" id="MobiDB-lite"/>
    </source>
</evidence>
<sequence>MKEPVGCCVEETRFSVLFPAYLEKYLQGIWDDVRTILQQYQLKGQLNLIEGSMSVSTTARTSDPISILYARDFCKLIARSVPVQMAKRVFDDDISYEILNIGGMCNNTQVFVKRRERLVGPGGGQTLKTLEILSDCYILVQGKTVSIIGPEAGLKKAKKIVIDCMRNIHPIYGLKRLMILRELEANEDMKGKDWSRFLPKYAKSHQKKSGKKRKAPLKENKPKSIFPPLPKPRKEDIAMETGEAFLHKKPRKQKQSDHSTRKTRPDDASK</sequence>
<evidence type="ECO:0000256" key="5">
    <source>
        <dbReference type="ARBA" id="ARBA00022884"/>
    </source>
</evidence>
<evidence type="ECO:0000256" key="2">
    <source>
        <dbReference type="ARBA" id="ARBA00009344"/>
    </source>
</evidence>
<dbReference type="AlphaFoldDB" id="A0A7S4KM68"/>
<organism evidence="12">
    <name type="scientific">Paramoeba aestuarina</name>
    <dbReference type="NCBI Taxonomy" id="180227"/>
    <lineage>
        <taxon>Eukaryota</taxon>
        <taxon>Amoebozoa</taxon>
        <taxon>Discosea</taxon>
        <taxon>Flabellinia</taxon>
        <taxon>Dactylopodida</taxon>
        <taxon>Paramoebidae</taxon>
        <taxon>Paramoeba</taxon>
    </lineage>
</organism>
<dbReference type="InterPro" id="IPR048550">
    <property type="entry name" value="KRR1-like_KH1_euk"/>
</dbReference>
<dbReference type="PANTHER" id="PTHR12581:SF0">
    <property type="entry name" value="KRR1 SMALL SUBUNIT PROCESSOME COMPONENT HOMOLOG"/>
    <property type="match status" value="1"/>
</dbReference>